<evidence type="ECO:0000313" key="9">
    <source>
        <dbReference type="Proteomes" id="UP000549394"/>
    </source>
</evidence>
<dbReference type="InterPro" id="IPR003347">
    <property type="entry name" value="JmjC_dom"/>
</dbReference>
<dbReference type="GO" id="GO:0000226">
    <property type="term" value="P:microtubule cytoskeleton organization"/>
    <property type="evidence" value="ECO:0007669"/>
    <property type="project" value="TreeGrafter"/>
</dbReference>
<gene>
    <name evidence="8" type="ORF">DGYR_LOCUS10462</name>
</gene>
<evidence type="ECO:0000259" key="7">
    <source>
        <dbReference type="PROSITE" id="PS51184"/>
    </source>
</evidence>
<organism evidence="8 9">
    <name type="scientific">Dimorphilus gyrociliatus</name>
    <dbReference type="NCBI Taxonomy" id="2664684"/>
    <lineage>
        <taxon>Eukaryota</taxon>
        <taxon>Metazoa</taxon>
        <taxon>Spiralia</taxon>
        <taxon>Lophotrochozoa</taxon>
        <taxon>Annelida</taxon>
        <taxon>Polychaeta</taxon>
        <taxon>Polychaeta incertae sedis</taxon>
        <taxon>Dinophilidae</taxon>
        <taxon>Dimorphilus</taxon>
    </lineage>
</organism>
<dbReference type="PANTHER" id="PTHR11501">
    <property type="entry name" value="MICROTUBULE-ASSOCIATED PROTEIN"/>
    <property type="match status" value="1"/>
</dbReference>
<feature type="domain" description="JmjC" evidence="7">
    <location>
        <begin position="127"/>
        <end position="271"/>
    </location>
</feature>
<dbReference type="EMBL" id="CAJFCJ010000018">
    <property type="protein sequence ID" value="CAD5122685.1"/>
    <property type="molecule type" value="Genomic_DNA"/>
</dbReference>
<feature type="compositionally biased region" description="Low complexity" evidence="6">
    <location>
        <begin position="544"/>
        <end position="555"/>
    </location>
</feature>
<dbReference type="PANTHER" id="PTHR11501:SF18">
    <property type="entry name" value="MICROTUBULE-ASSOCIATED PROTEIN"/>
    <property type="match status" value="1"/>
</dbReference>
<dbReference type="AlphaFoldDB" id="A0A7I8W290"/>
<keyword evidence="5" id="KW-0206">Cytoskeleton</keyword>
<feature type="region of interest" description="Disordered" evidence="6">
    <location>
        <begin position="714"/>
        <end position="737"/>
    </location>
</feature>
<evidence type="ECO:0000256" key="2">
    <source>
        <dbReference type="ARBA" id="ARBA00022490"/>
    </source>
</evidence>
<protein>
    <submittedName>
        <fullName evidence="8">DgyrCDS11095</fullName>
    </submittedName>
</protein>
<dbReference type="Gene3D" id="2.60.120.650">
    <property type="entry name" value="Cupin"/>
    <property type="match status" value="1"/>
</dbReference>
<dbReference type="GO" id="GO:0031175">
    <property type="term" value="P:neuron projection development"/>
    <property type="evidence" value="ECO:0007669"/>
    <property type="project" value="TreeGrafter"/>
</dbReference>
<dbReference type="GO" id="GO:0008017">
    <property type="term" value="F:microtubule binding"/>
    <property type="evidence" value="ECO:0007669"/>
    <property type="project" value="InterPro"/>
</dbReference>
<evidence type="ECO:0000256" key="6">
    <source>
        <dbReference type="SAM" id="MobiDB-lite"/>
    </source>
</evidence>
<dbReference type="OrthoDB" id="263283at2759"/>
<dbReference type="GO" id="GO:0005856">
    <property type="term" value="C:cytoskeleton"/>
    <property type="evidence" value="ECO:0007669"/>
    <property type="project" value="UniProtKB-SubCell"/>
</dbReference>
<evidence type="ECO:0000256" key="4">
    <source>
        <dbReference type="ARBA" id="ARBA00022737"/>
    </source>
</evidence>
<comment type="subcellular location">
    <subcellularLocation>
        <location evidence="1">Cytoplasm</location>
        <location evidence="1">Cytoskeleton</location>
    </subcellularLocation>
</comment>
<dbReference type="PROSITE" id="PS51184">
    <property type="entry name" value="JMJC"/>
    <property type="match status" value="1"/>
</dbReference>
<dbReference type="GO" id="GO:0043005">
    <property type="term" value="C:neuron projection"/>
    <property type="evidence" value="ECO:0007669"/>
    <property type="project" value="TreeGrafter"/>
</dbReference>
<keyword evidence="9" id="KW-1185">Reference proteome</keyword>
<name>A0A7I8W290_9ANNE</name>
<dbReference type="InterPro" id="IPR041667">
    <property type="entry name" value="Cupin_8"/>
</dbReference>
<evidence type="ECO:0000313" key="8">
    <source>
        <dbReference type="EMBL" id="CAD5122685.1"/>
    </source>
</evidence>
<dbReference type="InterPro" id="IPR027324">
    <property type="entry name" value="MAP2/MAP4/Tau"/>
</dbReference>
<sequence>MSELKFITKNVPIMKIGNVDEAKMNILTERKPIVLQGLDIGECTTKWSPEYLINTVINKEVKLHVCASPQMDFIQKNFQYKTLQFDELIRRCSQPLPLKSYFLSESEKYYLRTLGTDPRKIPADFTRDFPELGCDIKFPALYDVDSYFSSVFRVASPGTQLWTHYDIMDNILIQIRGKKSVVLYHPDDAEYLYLHKDKSKVLDINNPDKEKYPLFYKACRYECELDAGDVLFIPALWFHNVTSLEFGIAVNVFWRHLPEEFYEPKDPYGNKDLIPANRAFEKLSRALKDMNDLPYDYKRGRFKCERELVGLEGIVNSCEMDEEKRKVDASKGTWADPVDSLVDIQGKSESIPIVQSEINTNILIDLDTQVSEPIKIHNPVSNSISFTPTKTPPSTPQNCDSGILNNPLNADELICRSAKIFHDQSTSENSTTNNDANNINSAEKKNFPLSQNYTHAKMGLCDEDKLKVAPLSERKLPKTLEERKQIKAKEVKSNAVKVELSAKNSFTKVESTLSSKANIATVAKTNNPSSPKRNIQKVIPTISKSSLSSPKRSVTASANAAIKKSPDGVTKSDKQIEQQSFRGKEKNIPKFSCRGSSPRHSATSESSGISCQKGNKSQFENIKSRCGSLENASHIPQGGGKRIENRKLDWKRESKVGSLDNAKHKPSGGDKKILNEKLEWKVSSRIGSLDNAQHRPGGGNVKVKNVKLEFREKAQSKIGSKDNMTYTPGGGDKKIETRKLGFKETAKARTDSGISAST</sequence>
<feature type="region of interest" description="Disordered" evidence="6">
    <location>
        <begin position="544"/>
        <end position="616"/>
    </location>
</feature>
<dbReference type="SMART" id="SM00558">
    <property type="entry name" value="JmjC"/>
    <property type="match status" value="1"/>
</dbReference>
<dbReference type="PROSITE" id="PS51491">
    <property type="entry name" value="TAU_MAP_2"/>
    <property type="match status" value="3"/>
</dbReference>
<evidence type="ECO:0000256" key="5">
    <source>
        <dbReference type="ARBA" id="ARBA00023212"/>
    </source>
</evidence>
<feature type="compositionally biased region" description="Basic and acidic residues" evidence="6">
    <location>
        <begin position="564"/>
        <end position="588"/>
    </location>
</feature>
<comment type="caution">
    <text evidence="8">The sequence shown here is derived from an EMBL/GenBank/DDBJ whole genome shotgun (WGS) entry which is preliminary data.</text>
</comment>
<reference evidence="8 9" key="1">
    <citation type="submission" date="2020-08" db="EMBL/GenBank/DDBJ databases">
        <authorList>
            <person name="Hejnol A."/>
        </authorList>
    </citation>
    <scope>NUCLEOTIDE SEQUENCE [LARGE SCALE GENOMIC DNA]</scope>
</reference>
<keyword evidence="4" id="KW-0677">Repeat</keyword>
<dbReference type="Gene3D" id="6.10.140.1470">
    <property type="match status" value="1"/>
</dbReference>
<feature type="region of interest" description="Disordered" evidence="6">
    <location>
        <begin position="629"/>
        <end position="649"/>
    </location>
</feature>
<dbReference type="Pfam" id="PF13621">
    <property type="entry name" value="Cupin_8"/>
    <property type="match status" value="1"/>
</dbReference>
<dbReference type="SUPFAM" id="SSF51197">
    <property type="entry name" value="Clavaminate synthase-like"/>
    <property type="match status" value="1"/>
</dbReference>
<feature type="compositionally biased region" description="Polar residues" evidence="6">
    <location>
        <begin position="594"/>
        <end position="616"/>
    </location>
</feature>
<keyword evidence="3" id="KW-0597">Phosphoprotein</keyword>
<accession>A0A7I8W290</accession>
<dbReference type="InterPro" id="IPR001084">
    <property type="entry name" value="MAP_tubulin-bd_rpt"/>
</dbReference>
<evidence type="ECO:0000256" key="3">
    <source>
        <dbReference type="ARBA" id="ARBA00022553"/>
    </source>
</evidence>
<proteinExistence type="predicted"/>
<dbReference type="Proteomes" id="UP000549394">
    <property type="component" value="Unassembled WGS sequence"/>
</dbReference>
<dbReference type="Pfam" id="PF00418">
    <property type="entry name" value="Tubulin-binding"/>
    <property type="match status" value="4"/>
</dbReference>
<evidence type="ECO:0000256" key="1">
    <source>
        <dbReference type="ARBA" id="ARBA00004245"/>
    </source>
</evidence>
<keyword evidence="2" id="KW-0963">Cytoplasm</keyword>